<organism evidence="1 2">
    <name type="scientific">Cephaloticoccus capnophilus</name>
    <dbReference type="NCBI Taxonomy" id="1548208"/>
    <lineage>
        <taxon>Bacteria</taxon>
        <taxon>Pseudomonadati</taxon>
        <taxon>Verrucomicrobiota</taxon>
        <taxon>Opitutia</taxon>
        <taxon>Opitutales</taxon>
        <taxon>Opitutaceae</taxon>
        <taxon>Cephaloticoccus</taxon>
    </lineage>
</organism>
<proteinExistence type="predicted"/>
<dbReference type="EMBL" id="LSZP01000032">
    <property type="protein sequence ID" value="KXU36033.1"/>
    <property type="molecule type" value="Genomic_DNA"/>
</dbReference>
<accession>A0A139SN43</accession>
<sequence>MFKIDIFIILRIQKMGVFTFPWVKMANFSILVRQYAIRRLSIIGDGDRNRNSVFSNWSILLEFFVNSNKVCTCIISE</sequence>
<keyword evidence="2" id="KW-1185">Reference proteome</keyword>
<comment type="caution">
    <text evidence="1">The sequence shown here is derived from an EMBL/GenBank/DDBJ whole genome shotgun (WGS) entry which is preliminary data.</text>
</comment>
<dbReference type="AlphaFoldDB" id="A0A139SN43"/>
<dbReference type="Proteomes" id="UP000071392">
    <property type="component" value="Unassembled WGS sequence"/>
</dbReference>
<protein>
    <submittedName>
        <fullName evidence="1">Uncharacterized protein</fullName>
    </submittedName>
</protein>
<gene>
    <name evidence="1" type="ORF">AXK12_04205</name>
</gene>
<evidence type="ECO:0000313" key="2">
    <source>
        <dbReference type="Proteomes" id="UP000071392"/>
    </source>
</evidence>
<reference evidence="1 2" key="1">
    <citation type="submission" date="2016-02" db="EMBL/GenBank/DDBJ databases">
        <authorList>
            <person name="Wen L."/>
            <person name="He K."/>
            <person name="Yang H."/>
        </authorList>
    </citation>
    <scope>NUCLEOTIDE SEQUENCE [LARGE SCALE GENOMIC DNA]</scope>
    <source>
        <strain evidence="1 2">CV41</strain>
    </source>
</reference>
<evidence type="ECO:0000313" key="1">
    <source>
        <dbReference type="EMBL" id="KXU36033.1"/>
    </source>
</evidence>
<name>A0A139SN43_9BACT</name>